<evidence type="ECO:0000313" key="2">
    <source>
        <dbReference type="EMBL" id="AUT63180.1"/>
    </source>
</evidence>
<evidence type="ECO:0000259" key="1">
    <source>
        <dbReference type="Pfam" id="PF13577"/>
    </source>
</evidence>
<proteinExistence type="predicted"/>
<dbReference type="KEGG" id="pter:C2L65_26915"/>
<dbReference type="InterPro" id="IPR032710">
    <property type="entry name" value="NTF2-like_dom_sf"/>
</dbReference>
<gene>
    <name evidence="2" type="ORF">C2L65_26915</name>
</gene>
<protein>
    <submittedName>
        <fullName evidence="2">Nuclear transport factor 2 family protein</fullName>
    </submittedName>
</protein>
<organism evidence="2 3">
    <name type="scientific">Paraburkholderia terrae</name>
    <dbReference type="NCBI Taxonomy" id="311230"/>
    <lineage>
        <taxon>Bacteria</taxon>
        <taxon>Pseudomonadati</taxon>
        <taxon>Pseudomonadota</taxon>
        <taxon>Betaproteobacteria</taxon>
        <taxon>Burkholderiales</taxon>
        <taxon>Burkholderiaceae</taxon>
        <taxon>Paraburkholderia</taxon>
    </lineage>
</organism>
<dbReference type="Gene3D" id="3.10.450.50">
    <property type="match status" value="1"/>
</dbReference>
<dbReference type="Proteomes" id="UP000243502">
    <property type="component" value="Chromosome 2"/>
</dbReference>
<reference evidence="2 3" key="1">
    <citation type="submission" date="2018-01" db="EMBL/GenBank/DDBJ databases">
        <title>Species boundaries and ecological features among Paraburkholderia terrae DSMZ17804T, P. hospita DSMZ17164T and P. caribensis DSMZ13236T.</title>
        <authorList>
            <person name="Pratama A.A."/>
        </authorList>
    </citation>
    <scope>NUCLEOTIDE SEQUENCE [LARGE SCALE GENOMIC DNA]</scope>
    <source>
        <strain evidence="2 3">DSM 17804</strain>
    </source>
</reference>
<evidence type="ECO:0000313" key="3">
    <source>
        <dbReference type="Proteomes" id="UP000243502"/>
    </source>
</evidence>
<dbReference type="InterPro" id="IPR037401">
    <property type="entry name" value="SnoaL-like"/>
</dbReference>
<sequence>MDAKSQELQDKAEIREVHMRYCRGIDRMDFDLVRSCYHPDAIDRHGAFEGSVEAFIKWAGEVLPLFDSTMHFTGNQYVKVEGKVAFAEHYAQAFHRTKPVDGKPAADWIVNVRYVDRLEKRDSEWRIADRIVVYDSERTIPVSTESAPLGDWNYGRRDRDDPSYEYGL</sequence>
<dbReference type="RefSeq" id="WP_042307701.1">
    <property type="nucleotide sequence ID" value="NZ_CP026112.1"/>
</dbReference>
<dbReference type="AlphaFoldDB" id="A0A2I8EUL8"/>
<name>A0A2I8EUL8_9BURK</name>
<dbReference type="Pfam" id="PF13577">
    <property type="entry name" value="SnoaL_4"/>
    <property type="match status" value="1"/>
</dbReference>
<accession>A0A2I8EUL8</accession>
<dbReference type="SUPFAM" id="SSF54427">
    <property type="entry name" value="NTF2-like"/>
    <property type="match status" value="1"/>
</dbReference>
<dbReference type="EMBL" id="CP026112">
    <property type="protein sequence ID" value="AUT63180.1"/>
    <property type="molecule type" value="Genomic_DNA"/>
</dbReference>
<feature type="domain" description="SnoaL-like" evidence="1">
    <location>
        <begin position="6"/>
        <end position="130"/>
    </location>
</feature>
<dbReference type="OrthoDB" id="1492465at2"/>